<feature type="region of interest" description="Disordered" evidence="1">
    <location>
        <begin position="1"/>
        <end position="20"/>
    </location>
</feature>
<dbReference type="EMBL" id="LLZZ01000119">
    <property type="protein sequence ID" value="KTB03504.1"/>
    <property type="molecule type" value="Genomic_DNA"/>
</dbReference>
<keyword evidence="2" id="KW-0472">Membrane</keyword>
<dbReference type="VEuPathDB" id="FungiDB:GWK60_B02937"/>
<evidence type="ECO:0000256" key="1">
    <source>
        <dbReference type="SAM" id="MobiDB-lite"/>
    </source>
</evidence>
<sequence>MSSQSGGSSAGDTSGSSFGSIDTVLLTADRRESQLDVSAIQRQSLFIENIDENKSSLTFGEANTSSSKISSNEKLSENNGRSERLYPVYVDDSKHSASSSNGVTSTPSPPSKSNILKENISEKQDDLDEQDGRDDDFISAKSQYSIDEDDIHVPGYTVGENKSINISPGRALRDFNVRQNRDSIITVSTSVLLDSAQDNILNTPGSGSIHPSEFDPRESALLETLSPRGRIRHNSQSHDKIMDNNNDKNLMEKIKSRREENSANFEREIKLLEEEVLKPSYVNKTSGNVPKVGTIDELQRFAQEERGRPPLEHFKTESEFVPLEFNLSRRNSQTTSSFNGSPSINTFLSRKSSPENKLAIPQSPSLISKILVPSPVNSNRFNDRNISGNSGSSGSSSRYRTTSNNSQQSLIRQRRNGDYVAIPVLRTVSGSGQWRAGSESNSSLRDYTPTRQRFEKFRLETPESLVLPDIEPHRQSDIPEEMPYHDEEDNDRDNESVHVKQLVEPGTMELLEPEEAYYNSRDSPRDNIKISGNVQPLYSNKAVAMPHEEDDKQTYGRISSIEDHVDVEAFGDMIRIGHDDGEVSTVQSINSHDYAFSDLYSIKRIIIVMTLCFVSPPLFFLMGVGYKRANYQRYLVSDYKLMRMLMNPDYRQGLLKGFVWEVDLTWFRRLCLVLGTIEMLCAFAGIGIGFGVGLTR</sequence>
<feature type="compositionally biased region" description="Low complexity" evidence="1">
    <location>
        <begin position="387"/>
        <end position="406"/>
    </location>
</feature>
<evidence type="ECO:0000313" key="4">
    <source>
        <dbReference type="Proteomes" id="UP000054886"/>
    </source>
</evidence>
<proteinExistence type="predicted"/>
<feature type="transmembrane region" description="Helical" evidence="2">
    <location>
        <begin position="670"/>
        <end position="694"/>
    </location>
</feature>
<organism evidence="3 4">
    <name type="scientific">Candida glabrata</name>
    <name type="common">Yeast</name>
    <name type="synonym">Torulopsis glabrata</name>
    <dbReference type="NCBI Taxonomy" id="5478"/>
    <lineage>
        <taxon>Eukaryota</taxon>
        <taxon>Fungi</taxon>
        <taxon>Dikarya</taxon>
        <taxon>Ascomycota</taxon>
        <taxon>Saccharomycotina</taxon>
        <taxon>Saccharomycetes</taxon>
        <taxon>Saccharomycetales</taxon>
        <taxon>Saccharomycetaceae</taxon>
        <taxon>Nakaseomyces</taxon>
    </lineage>
</organism>
<dbReference type="VEuPathDB" id="FungiDB:CAGL0B03091g"/>
<feature type="compositionally biased region" description="Low complexity" evidence="1">
    <location>
        <begin position="63"/>
        <end position="73"/>
    </location>
</feature>
<reference evidence="3 4" key="1">
    <citation type="submission" date="2015-10" db="EMBL/GenBank/DDBJ databases">
        <title>Draft genomes sequences of Candida glabrata isolates 1A, 1B, 2A, 2B, 3A and 3B.</title>
        <authorList>
            <person name="Haavelsrud O.E."/>
            <person name="Gaustad P."/>
        </authorList>
    </citation>
    <scope>NUCLEOTIDE SEQUENCE [LARGE SCALE GENOMIC DNA]</scope>
    <source>
        <strain evidence="3">910700640</strain>
    </source>
</reference>
<keyword evidence="2" id="KW-0812">Transmembrane</keyword>
<name>A0A0W0DET4_CANGB</name>
<feature type="compositionally biased region" description="Polar residues" evidence="1">
    <location>
        <begin position="96"/>
        <end position="115"/>
    </location>
</feature>
<feature type="region of interest" description="Disordered" evidence="1">
    <location>
        <begin position="378"/>
        <end position="415"/>
    </location>
</feature>
<gene>
    <name evidence="3" type="ORF">AO440_000293</name>
</gene>
<evidence type="ECO:0000256" key="2">
    <source>
        <dbReference type="SAM" id="Phobius"/>
    </source>
</evidence>
<dbReference type="Proteomes" id="UP000054886">
    <property type="component" value="Unassembled WGS sequence"/>
</dbReference>
<dbReference type="VEuPathDB" id="FungiDB:GVI51_B03003"/>
<feature type="region of interest" description="Disordered" evidence="1">
    <location>
        <begin position="330"/>
        <end position="360"/>
    </location>
</feature>
<comment type="caution">
    <text evidence="3">The sequence shown here is derived from an EMBL/GenBank/DDBJ whole genome shotgun (WGS) entry which is preliminary data.</text>
</comment>
<feature type="compositionally biased region" description="Polar residues" evidence="1">
    <location>
        <begin position="330"/>
        <end position="351"/>
    </location>
</feature>
<dbReference type="VEuPathDB" id="FungiDB:B1J91_B03091g"/>
<feature type="compositionally biased region" description="Basic and acidic residues" evidence="1">
    <location>
        <begin position="74"/>
        <end position="84"/>
    </location>
</feature>
<feature type="region of interest" description="Disordered" evidence="1">
    <location>
        <begin position="56"/>
        <end position="115"/>
    </location>
</feature>
<keyword evidence="2" id="KW-1133">Transmembrane helix</keyword>
<protein>
    <submittedName>
        <fullName evidence="3">Bud site selection protein 8</fullName>
    </submittedName>
</protein>
<dbReference type="AlphaFoldDB" id="A0A0W0DET4"/>
<evidence type="ECO:0000313" key="3">
    <source>
        <dbReference type="EMBL" id="KTB03504.1"/>
    </source>
</evidence>
<accession>A0A0W0DET4</accession>
<feature type="transmembrane region" description="Helical" evidence="2">
    <location>
        <begin position="605"/>
        <end position="626"/>
    </location>
</feature>